<sequence length="248" mass="27800">MPCTTIDEVLASLDAIIHSPEASTSCIGYFPALYRKVTAQVKIGIASGRFQDGPRMERMDVAFANRYLDAYECWRSGRPVTGSWRAAFEAAQRWKPTILQHLLAGMNAHINLDLGIAAAEICTLDDIEALRHDFDEINNILFAMVQEVTDCIGSVSPWMWILDKLGGRTDDKLIEFSIWRARAVAWQNATGLVRLDKDGLAARVVEIDDFVEGLGRFMLKPGPMMRLGLFLIRLREPNDPRKVLAAFC</sequence>
<dbReference type="EMBL" id="CP063849">
    <property type="protein sequence ID" value="QOY85461.1"/>
    <property type="molecule type" value="Genomic_DNA"/>
</dbReference>
<dbReference type="InterPro" id="IPR046037">
    <property type="entry name" value="DUF5995"/>
</dbReference>
<dbReference type="Proteomes" id="UP000593892">
    <property type="component" value="Chromosome"/>
</dbReference>
<dbReference type="Pfam" id="PF19458">
    <property type="entry name" value="DUF5995"/>
    <property type="match status" value="1"/>
</dbReference>
<dbReference type="AlphaFoldDB" id="A0A7S7SIH0"/>
<organism evidence="1 2">
    <name type="scientific">Paludibaculum fermentans</name>
    <dbReference type="NCBI Taxonomy" id="1473598"/>
    <lineage>
        <taxon>Bacteria</taxon>
        <taxon>Pseudomonadati</taxon>
        <taxon>Acidobacteriota</taxon>
        <taxon>Terriglobia</taxon>
        <taxon>Bryobacterales</taxon>
        <taxon>Bryobacteraceae</taxon>
        <taxon>Paludibaculum</taxon>
    </lineage>
</organism>
<evidence type="ECO:0000313" key="1">
    <source>
        <dbReference type="EMBL" id="QOY85461.1"/>
    </source>
</evidence>
<name>A0A7S7SIH0_PALFE</name>
<dbReference type="KEGG" id="pfer:IRI77_21825"/>
<reference evidence="1 2" key="1">
    <citation type="submission" date="2020-10" db="EMBL/GenBank/DDBJ databases">
        <title>Complete genome sequence of Paludibaculum fermentans P105T, a facultatively anaerobic acidobacterium capable of dissimilatory Fe(III) reduction.</title>
        <authorList>
            <person name="Dedysh S.N."/>
            <person name="Beletsky A.V."/>
            <person name="Kulichevskaya I.S."/>
            <person name="Mardanov A.V."/>
            <person name="Ravin N.V."/>
        </authorList>
    </citation>
    <scope>NUCLEOTIDE SEQUENCE [LARGE SCALE GENOMIC DNA]</scope>
    <source>
        <strain evidence="1 2">P105</strain>
    </source>
</reference>
<dbReference type="RefSeq" id="WP_194447131.1">
    <property type="nucleotide sequence ID" value="NZ_CP063849.1"/>
</dbReference>
<accession>A0A7S7SIH0</accession>
<protein>
    <submittedName>
        <fullName evidence="1">Uncharacterized protein</fullName>
    </submittedName>
</protein>
<gene>
    <name evidence="1" type="ORF">IRI77_21825</name>
</gene>
<proteinExistence type="predicted"/>
<evidence type="ECO:0000313" key="2">
    <source>
        <dbReference type="Proteomes" id="UP000593892"/>
    </source>
</evidence>
<keyword evidence="2" id="KW-1185">Reference proteome</keyword>